<comment type="caution">
    <text evidence="2">The sequence shown here is derived from an EMBL/GenBank/DDBJ whole genome shotgun (WGS) entry which is preliminary data.</text>
</comment>
<protein>
    <recommendedName>
        <fullName evidence="1">TfuA-like core domain-containing protein</fullName>
    </recommendedName>
</protein>
<dbReference type="RefSeq" id="WP_182707261.1">
    <property type="nucleotide sequence ID" value="NZ_JACJII010000001.1"/>
</dbReference>
<evidence type="ECO:0000313" key="2">
    <source>
        <dbReference type="EMBL" id="MBA9006313.1"/>
    </source>
</evidence>
<gene>
    <name evidence="2" type="ORF">HNR21_005195</name>
</gene>
<organism evidence="2 3">
    <name type="scientific">Thermomonospora cellulosilytica</name>
    <dbReference type="NCBI Taxonomy" id="1411118"/>
    <lineage>
        <taxon>Bacteria</taxon>
        <taxon>Bacillati</taxon>
        <taxon>Actinomycetota</taxon>
        <taxon>Actinomycetes</taxon>
        <taxon>Streptosporangiales</taxon>
        <taxon>Thermomonosporaceae</taxon>
        <taxon>Thermomonospora</taxon>
    </lineage>
</organism>
<sequence>MPRKYCFVGPSLPDAAGLAAGTGVRLMPPVAAGDLLRLDVRAGDVIAIIDGYFHQTRSVRHKEILDLLGRGVHVLGASSMGALRAAELDRFGMRGVGRVYADYRDGRLEADDEVTLLHSPREEGYRPHSEPLVCMRATFAAAVRHGVCDASTADRLIEVLARWPFGLRSYAALPEAGAEAGLDGTAVRALQRHCLAHRQDPKREDALLLLDGLRDDDAFAGPEPRRTPQAPHRTAFLYAWQLAARTTGPEDGASPTSALDLLRACQLFADDYPDHHRDMTLRTLASLCAAECGERAGPGTDAERALLHGEHHGLYRLPARRERLPFLNLWVTPAEAGLPLADQLAIALVRSCRTTLRLPWEEIALSLLEEPSVRDAARRFVRLAEEVNDRALRDRPDLAIDAIPRARIEDLLAEHWRASPDTLELAALDRGFVSLDNAVSAARPFYLFARYNDTAGLLRVAPPAGLQGGRLGVR</sequence>
<keyword evidence="3" id="KW-1185">Reference proteome</keyword>
<reference evidence="2 3" key="1">
    <citation type="submission" date="2020-08" db="EMBL/GenBank/DDBJ databases">
        <title>Sequencing the genomes of 1000 actinobacteria strains.</title>
        <authorList>
            <person name="Klenk H.-P."/>
        </authorList>
    </citation>
    <scope>NUCLEOTIDE SEQUENCE [LARGE SCALE GENOMIC DNA]</scope>
    <source>
        <strain evidence="2 3">DSM 45823</strain>
    </source>
</reference>
<dbReference type="AlphaFoldDB" id="A0A7W3RAE6"/>
<dbReference type="Proteomes" id="UP000539313">
    <property type="component" value="Unassembled WGS sequence"/>
</dbReference>
<dbReference type="Pfam" id="PF07812">
    <property type="entry name" value="TfuA"/>
    <property type="match status" value="1"/>
</dbReference>
<evidence type="ECO:0000259" key="1">
    <source>
        <dbReference type="Pfam" id="PF07812"/>
    </source>
</evidence>
<proteinExistence type="predicted"/>
<name>A0A7W3RAE6_9ACTN</name>
<feature type="domain" description="TfuA-like core" evidence="1">
    <location>
        <begin position="50"/>
        <end position="169"/>
    </location>
</feature>
<dbReference type="InterPro" id="IPR012924">
    <property type="entry name" value="TfuA_core"/>
</dbReference>
<dbReference type="EMBL" id="JACJII010000001">
    <property type="protein sequence ID" value="MBA9006313.1"/>
    <property type="molecule type" value="Genomic_DNA"/>
</dbReference>
<evidence type="ECO:0000313" key="3">
    <source>
        <dbReference type="Proteomes" id="UP000539313"/>
    </source>
</evidence>
<accession>A0A7W3RAE6</accession>